<organism evidence="2">
    <name type="scientific">marine sediment metagenome</name>
    <dbReference type="NCBI Taxonomy" id="412755"/>
    <lineage>
        <taxon>unclassified sequences</taxon>
        <taxon>metagenomes</taxon>
        <taxon>ecological metagenomes</taxon>
    </lineage>
</organism>
<sequence>MIKIKKIIIVCDISNICYYNTRGDQPKLKNIDLLFSSIPEDIEFIGIADCSLYHTIDEKLRYKEEYLIPKLITEAPSSTRADDFILNFAVKNNAFILSNDRFLEYDFISKGWLDAHKINFMIINDQLIFQRPMHLIFKNHQKQQNDIGKLDSDGEIIMKMKKTYI</sequence>
<feature type="domain" description="RNase NYN" evidence="1">
    <location>
        <begin position="8"/>
        <end position="127"/>
    </location>
</feature>
<comment type="caution">
    <text evidence="2">The sequence shown here is derived from an EMBL/GenBank/DDBJ whole genome shotgun (WGS) entry which is preliminary data.</text>
</comment>
<dbReference type="AlphaFoldDB" id="A0A0F9MNW2"/>
<dbReference type="Pfam" id="PF11977">
    <property type="entry name" value="RNase_Zc3h12a"/>
    <property type="match status" value="1"/>
</dbReference>
<proteinExistence type="predicted"/>
<dbReference type="EMBL" id="LAZR01004585">
    <property type="protein sequence ID" value="KKN07299.1"/>
    <property type="molecule type" value="Genomic_DNA"/>
</dbReference>
<dbReference type="Gene3D" id="3.40.50.11980">
    <property type="match status" value="1"/>
</dbReference>
<gene>
    <name evidence="2" type="ORF">LCGC14_1068540</name>
</gene>
<accession>A0A0F9MNW2</accession>
<name>A0A0F9MNW2_9ZZZZ</name>
<reference evidence="2" key="1">
    <citation type="journal article" date="2015" name="Nature">
        <title>Complex archaea that bridge the gap between prokaryotes and eukaryotes.</title>
        <authorList>
            <person name="Spang A."/>
            <person name="Saw J.H."/>
            <person name="Jorgensen S.L."/>
            <person name="Zaremba-Niedzwiedzka K."/>
            <person name="Martijn J."/>
            <person name="Lind A.E."/>
            <person name="van Eijk R."/>
            <person name="Schleper C."/>
            <person name="Guy L."/>
            <person name="Ettema T.J."/>
        </authorList>
    </citation>
    <scope>NUCLEOTIDE SEQUENCE</scope>
</reference>
<evidence type="ECO:0000313" key="2">
    <source>
        <dbReference type="EMBL" id="KKN07299.1"/>
    </source>
</evidence>
<protein>
    <recommendedName>
        <fullName evidence="1">RNase NYN domain-containing protein</fullName>
    </recommendedName>
</protein>
<evidence type="ECO:0000259" key="1">
    <source>
        <dbReference type="Pfam" id="PF11977"/>
    </source>
</evidence>
<dbReference type="InterPro" id="IPR021869">
    <property type="entry name" value="RNase_Zc3h12_NYN"/>
</dbReference>